<dbReference type="InterPro" id="IPR022830">
    <property type="entry name" value="Indigdn_synthA-like"/>
</dbReference>
<reference evidence="7" key="3">
    <citation type="submission" date="2025-09" db="UniProtKB">
        <authorList>
            <consortium name="Ensembl"/>
        </authorList>
    </citation>
    <scope>IDENTIFICATION</scope>
</reference>
<dbReference type="PANTHER" id="PTHR42909">
    <property type="entry name" value="ZGC:136858"/>
    <property type="match status" value="1"/>
</dbReference>
<keyword evidence="2" id="KW-0378">Hydrolase</keyword>
<dbReference type="GO" id="GO:0004730">
    <property type="term" value="F:pseudouridylate synthase activity"/>
    <property type="evidence" value="ECO:0007669"/>
    <property type="project" value="InterPro"/>
</dbReference>
<evidence type="ECO:0000313" key="7">
    <source>
        <dbReference type="Ensembl" id="ENSLACP00000002618.1"/>
    </source>
</evidence>
<dbReference type="EMBL" id="AFYH01118796">
    <property type="status" value="NOT_ANNOTATED_CDS"/>
    <property type="molecule type" value="Genomic_DNA"/>
</dbReference>
<dbReference type="GO" id="GO:0044281">
    <property type="term" value="P:small molecule metabolic process"/>
    <property type="evidence" value="ECO:0007669"/>
    <property type="project" value="UniProtKB-ARBA"/>
</dbReference>
<dbReference type="CDD" id="cd01941">
    <property type="entry name" value="YeiC_kinase_like"/>
    <property type="match status" value="1"/>
</dbReference>
<organism evidence="7 8">
    <name type="scientific">Latimeria chalumnae</name>
    <name type="common">Coelacanth</name>
    <dbReference type="NCBI Taxonomy" id="7897"/>
    <lineage>
        <taxon>Eukaryota</taxon>
        <taxon>Metazoa</taxon>
        <taxon>Chordata</taxon>
        <taxon>Craniata</taxon>
        <taxon>Vertebrata</taxon>
        <taxon>Euteleostomi</taxon>
        <taxon>Coelacanthiformes</taxon>
        <taxon>Coelacanthidae</taxon>
        <taxon>Latimeria</taxon>
    </lineage>
</organism>
<accession>H2ZYZ7</accession>
<reference evidence="7" key="2">
    <citation type="submission" date="2025-08" db="UniProtKB">
        <authorList>
            <consortium name="Ensembl"/>
        </authorList>
    </citation>
    <scope>IDENTIFICATION</scope>
</reference>
<dbReference type="HOGENOM" id="CLU_012201_3_2_1"/>
<evidence type="ECO:0000256" key="5">
    <source>
        <dbReference type="ARBA" id="ARBA00023295"/>
    </source>
</evidence>
<dbReference type="EMBL" id="AFYH01118790">
    <property type="status" value="NOT_ANNOTATED_CDS"/>
    <property type="molecule type" value="Genomic_DNA"/>
</dbReference>
<evidence type="ECO:0000256" key="1">
    <source>
        <dbReference type="ARBA" id="ARBA00022723"/>
    </source>
</evidence>
<evidence type="ECO:0000256" key="3">
    <source>
        <dbReference type="ARBA" id="ARBA00023211"/>
    </source>
</evidence>
<dbReference type="GO" id="GO:0006796">
    <property type="term" value="P:phosphate-containing compound metabolic process"/>
    <property type="evidence" value="ECO:0007669"/>
    <property type="project" value="UniProtKB-ARBA"/>
</dbReference>
<keyword evidence="8" id="KW-1185">Reference proteome</keyword>
<keyword evidence="4" id="KW-0456">Lyase</keyword>
<dbReference type="EMBL" id="AFYH01118792">
    <property type="status" value="NOT_ANNOTATED_CDS"/>
    <property type="molecule type" value="Genomic_DNA"/>
</dbReference>
<dbReference type="Ensembl" id="ENSLACT00000002639.1">
    <property type="protein sequence ID" value="ENSLACP00000002618.1"/>
    <property type="gene ID" value="ENSLACG00000002341.2"/>
</dbReference>
<keyword evidence="3" id="KW-0464">Manganese</keyword>
<dbReference type="InterPro" id="IPR029056">
    <property type="entry name" value="Ribokinase-like"/>
</dbReference>
<dbReference type="SUPFAM" id="SSF110581">
    <property type="entry name" value="Indigoidine synthase A-like"/>
    <property type="match status" value="1"/>
</dbReference>
<reference evidence="8" key="1">
    <citation type="submission" date="2011-08" db="EMBL/GenBank/DDBJ databases">
        <title>The draft genome of Latimeria chalumnae.</title>
        <authorList>
            <person name="Di Palma F."/>
            <person name="Alfoldi J."/>
            <person name="Johnson J."/>
            <person name="Berlin A."/>
            <person name="Gnerre S."/>
            <person name="Jaffe D."/>
            <person name="MacCallum I."/>
            <person name="Young S."/>
            <person name="Walker B.J."/>
            <person name="Lander E."/>
            <person name="Lindblad-Toh K."/>
        </authorList>
    </citation>
    <scope>NUCLEOTIDE SEQUENCE [LARGE SCALE GENOMIC DNA]</scope>
    <source>
        <strain evidence="8">Wild caught</strain>
    </source>
</reference>
<evidence type="ECO:0000259" key="6">
    <source>
        <dbReference type="Pfam" id="PF00294"/>
    </source>
</evidence>
<evidence type="ECO:0000313" key="8">
    <source>
        <dbReference type="Proteomes" id="UP000008672"/>
    </source>
</evidence>
<gene>
    <name evidence="7" type="primary">ZGC:136858</name>
</gene>
<sequence length="582" mass="61802">STVKDVEQIVKQNGAVPATIGILEGRVHVGLSDSELHHMAGRKDAVKVSRRDLPYVLSQGLSGGTTVSASMIIANKVGIPVFVTGGIGGVHRGGETSMDVSADLTELGRTPIAVVSAGVKSVLDIGRTLEYLETQGVCVATFGECNEFPAFFTPKSGHQSPYHVKTEEEAACLIASMLEFSLGSGVLVAVPIPECQVASGQIIEAAIQQAMMEASAKRIVGKEVTPFILRRVCELTRGMSLESNVALIKNNADVGSRIACALSRLGQGKRRAPLEHRRKPCSAHQPFQQKVEAVQVVIGGTNVDFVAKAKCDRMVFGGQTNVGEVKQSFGGVGRNLADCLSRLSLRPLFISAVGTDRLAESVLSYCSHMDMSGVARLREHSTATYCAVIAGSGELSLGIGDMAIHQTITEQYVSGFAERLQSASLVCMDGNLPVSTVDYICKFAKEHHKPVVWYEPTTESKANKPFLSDSWKSLTFTFPNLGELRAMNQALGLPVPAELPSGLDDVISFALASSHPLLEYLQCVVVTLGSHGVLLCGRNNGGSISFQLGGKTQNSKGEPCAVHYPAVPVLQEDILNVSGAGD</sequence>
<dbReference type="AlphaFoldDB" id="H2ZYZ7"/>
<dbReference type="EMBL" id="AFYH01118794">
    <property type="status" value="NOT_ANNOTATED_CDS"/>
    <property type="molecule type" value="Genomic_DNA"/>
</dbReference>
<dbReference type="EMBL" id="AFYH01118793">
    <property type="status" value="NOT_ANNOTATED_CDS"/>
    <property type="molecule type" value="Genomic_DNA"/>
</dbReference>
<evidence type="ECO:0000256" key="2">
    <source>
        <dbReference type="ARBA" id="ARBA00022801"/>
    </source>
</evidence>
<dbReference type="EMBL" id="AFYH01118787">
    <property type="status" value="NOT_ANNOTATED_CDS"/>
    <property type="molecule type" value="Genomic_DNA"/>
</dbReference>
<evidence type="ECO:0000256" key="4">
    <source>
        <dbReference type="ARBA" id="ARBA00023239"/>
    </source>
</evidence>
<dbReference type="EMBL" id="AFYH01118791">
    <property type="status" value="NOT_ANNOTATED_CDS"/>
    <property type="molecule type" value="Genomic_DNA"/>
</dbReference>
<dbReference type="InterPro" id="IPR011611">
    <property type="entry name" value="PfkB_dom"/>
</dbReference>
<feature type="domain" description="Carbohydrate kinase PfkB" evidence="6">
    <location>
        <begin position="296"/>
        <end position="540"/>
    </location>
</feature>
<name>H2ZYZ7_LATCH</name>
<dbReference type="EMBL" id="AFYH01118788">
    <property type="status" value="NOT_ANNOTATED_CDS"/>
    <property type="molecule type" value="Genomic_DNA"/>
</dbReference>
<dbReference type="Gene3D" id="3.40.1190.20">
    <property type="match status" value="1"/>
</dbReference>
<dbReference type="EMBL" id="AFYH01118795">
    <property type="status" value="NOT_ANNOTATED_CDS"/>
    <property type="molecule type" value="Genomic_DNA"/>
</dbReference>
<dbReference type="InterPro" id="IPR007342">
    <property type="entry name" value="PsuG"/>
</dbReference>
<dbReference type="EMBL" id="AFYH01118789">
    <property type="status" value="NOT_ANNOTATED_CDS"/>
    <property type="molecule type" value="Genomic_DNA"/>
</dbReference>
<dbReference type="GO" id="GO:0016798">
    <property type="term" value="F:hydrolase activity, acting on glycosyl bonds"/>
    <property type="evidence" value="ECO:0007669"/>
    <property type="project" value="UniProtKB-KW"/>
</dbReference>
<dbReference type="Proteomes" id="UP000008672">
    <property type="component" value="Unassembled WGS sequence"/>
</dbReference>
<dbReference type="Pfam" id="PF04227">
    <property type="entry name" value="Indigoidine_A"/>
    <property type="match status" value="1"/>
</dbReference>
<dbReference type="GeneTree" id="ENSGT00390000007427"/>
<dbReference type="Gene3D" id="3.40.1790.10">
    <property type="entry name" value="Indigoidine synthase domain"/>
    <property type="match status" value="1"/>
</dbReference>
<keyword evidence="5" id="KW-0326">Glycosidase</keyword>
<dbReference type="PANTHER" id="PTHR42909:SF1">
    <property type="entry name" value="CARBOHYDRATE KINASE PFKB DOMAIN-CONTAINING PROTEIN"/>
    <property type="match status" value="1"/>
</dbReference>
<proteinExistence type="predicted"/>
<dbReference type="GO" id="GO:0046872">
    <property type="term" value="F:metal ion binding"/>
    <property type="evidence" value="ECO:0007669"/>
    <property type="project" value="UniProtKB-KW"/>
</dbReference>
<keyword evidence="1" id="KW-0479">Metal-binding</keyword>
<dbReference type="SUPFAM" id="SSF53613">
    <property type="entry name" value="Ribokinase-like"/>
    <property type="match status" value="1"/>
</dbReference>
<dbReference type="Pfam" id="PF00294">
    <property type="entry name" value="PfkB"/>
    <property type="match status" value="1"/>
</dbReference>
<protein>
    <submittedName>
        <fullName evidence="7">Zgc:136858</fullName>
    </submittedName>
</protein>
<dbReference type="GO" id="GO:0005737">
    <property type="term" value="C:cytoplasm"/>
    <property type="evidence" value="ECO:0007669"/>
    <property type="project" value="TreeGrafter"/>
</dbReference>